<dbReference type="InterPro" id="IPR052020">
    <property type="entry name" value="Cyclic_di-GMP/3'3'-cGAMP_PDE"/>
</dbReference>
<dbReference type="PANTHER" id="PTHR45228:SF1">
    <property type="entry name" value="CYCLIC DI-GMP PHOSPHODIESTERASE TM_0186"/>
    <property type="match status" value="1"/>
</dbReference>
<feature type="transmembrane region" description="Helical" evidence="1">
    <location>
        <begin position="41"/>
        <end position="59"/>
    </location>
</feature>
<proteinExistence type="predicted"/>
<sequence length="483" mass="54222">MRYRLMVGPALTVVVTVLLFIVLQSNPSIDKVMVMPSGHFYIVSAVAFLATLIAIAVAISSSKIRNIQVTLLSLAFISLAETFLIHGLSTPNFIMGPSHLPSVAAQISVLLATFWLFMSTLRSDNPVIRLLVQYRNSLVFLWTLILAVFGVISILFSHVVDFLPLDIKPFNQTIAGLTTVMNIITMYRYIQYYRYSRFPLQLSIVYGSSLLVSSQFIMVAGVTWHISWWLYHFLLLASMLIVITGLIKQYANSRSLVNSLRALFTSDPVERITSCLSPSIKALMIATESRDTYTAGHNLRVTMYALKLAEEMHINPEHLRAIAQGTIVHDVGKIHIPDSILNKAGKLTPEERAHIELHPSKGYEMCRSLGFMQDELDIILSHHEKWDGSGYPNGLKGEQIPLLARIVAVADVYDALTSNRSYRKAWSHEEALKLLIDQKGTHFDPACVEAWVHVCEKEPSVYKYPLEVVQEDTSISQITEMAK</sequence>
<name>A0A4Q9DR69_9BACL</name>
<dbReference type="Pfam" id="PF13487">
    <property type="entry name" value="HD_5"/>
    <property type="match status" value="1"/>
</dbReference>
<keyword evidence="4" id="KW-1185">Reference proteome</keyword>
<feature type="transmembrane region" description="Helical" evidence="1">
    <location>
        <begin position="228"/>
        <end position="247"/>
    </location>
</feature>
<evidence type="ECO:0000259" key="2">
    <source>
        <dbReference type="PROSITE" id="PS51832"/>
    </source>
</evidence>
<feature type="transmembrane region" description="Helical" evidence="1">
    <location>
        <begin position="172"/>
        <end position="190"/>
    </location>
</feature>
<dbReference type="Proteomes" id="UP000293142">
    <property type="component" value="Unassembled WGS sequence"/>
</dbReference>
<dbReference type="Gene3D" id="1.10.3210.10">
    <property type="entry name" value="Hypothetical protein af1432"/>
    <property type="match status" value="1"/>
</dbReference>
<gene>
    <name evidence="3" type="ORF">EYB31_21265</name>
</gene>
<feature type="transmembrane region" description="Helical" evidence="1">
    <location>
        <begin position="139"/>
        <end position="160"/>
    </location>
</feature>
<keyword evidence="1" id="KW-1133">Transmembrane helix</keyword>
<dbReference type="PANTHER" id="PTHR45228">
    <property type="entry name" value="CYCLIC DI-GMP PHOSPHODIESTERASE TM_0186-RELATED"/>
    <property type="match status" value="1"/>
</dbReference>
<comment type="caution">
    <text evidence="3">The sequence shown here is derived from an EMBL/GenBank/DDBJ whole genome shotgun (WGS) entry which is preliminary data.</text>
</comment>
<reference evidence="3 4" key="1">
    <citation type="submission" date="2019-02" db="EMBL/GenBank/DDBJ databases">
        <title>Paenibacillus sp. nov., isolated from surface-sterilized tissue of Thalictrum simplex L.</title>
        <authorList>
            <person name="Tuo L."/>
        </authorList>
    </citation>
    <scope>NUCLEOTIDE SEQUENCE [LARGE SCALE GENOMIC DNA]</scope>
    <source>
        <strain evidence="3 4">N2SHLJ1</strain>
    </source>
</reference>
<keyword evidence="1" id="KW-0472">Membrane</keyword>
<dbReference type="AlphaFoldDB" id="A0A4Q9DR69"/>
<dbReference type="InterPro" id="IPR003607">
    <property type="entry name" value="HD/PDEase_dom"/>
</dbReference>
<dbReference type="OrthoDB" id="9759601at2"/>
<feature type="domain" description="HD-GYP" evidence="2">
    <location>
        <begin position="272"/>
        <end position="467"/>
    </location>
</feature>
<dbReference type="NCBIfam" id="TIGR00277">
    <property type="entry name" value="HDIG"/>
    <property type="match status" value="1"/>
</dbReference>
<dbReference type="RefSeq" id="WP_131015424.1">
    <property type="nucleotide sequence ID" value="NZ_SIRE01000015.1"/>
</dbReference>
<dbReference type="CDD" id="cd00077">
    <property type="entry name" value="HDc"/>
    <property type="match status" value="1"/>
</dbReference>
<feature type="transmembrane region" description="Helical" evidence="1">
    <location>
        <begin position="71"/>
        <end position="88"/>
    </location>
</feature>
<accession>A0A4Q9DR69</accession>
<protein>
    <submittedName>
        <fullName evidence="3">HD domain-containing protein</fullName>
    </submittedName>
</protein>
<keyword evidence="1" id="KW-0812">Transmembrane</keyword>
<feature type="transmembrane region" description="Helical" evidence="1">
    <location>
        <begin position="202"/>
        <end position="222"/>
    </location>
</feature>
<evidence type="ECO:0000256" key="1">
    <source>
        <dbReference type="SAM" id="Phobius"/>
    </source>
</evidence>
<dbReference type="PROSITE" id="PS51832">
    <property type="entry name" value="HD_GYP"/>
    <property type="match status" value="1"/>
</dbReference>
<organism evidence="3 4">
    <name type="scientific">Paenibacillus thalictri</name>
    <dbReference type="NCBI Taxonomy" id="2527873"/>
    <lineage>
        <taxon>Bacteria</taxon>
        <taxon>Bacillati</taxon>
        <taxon>Bacillota</taxon>
        <taxon>Bacilli</taxon>
        <taxon>Bacillales</taxon>
        <taxon>Paenibacillaceae</taxon>
        <taxon>Paenibacillus</taxon>
    </lineage>
</organism>
<dbReference type="InterPro" id="IPR006675">
    <property type="entry name" value="HDIG_dom"/>
</dbReference>
<dbReference type="SMART" id="SM00471">
    <property type="entry name" value="HDc"/>
    <property type="match status" value="1"/>
</dbReference>
<dbReference type="EMBL" id="SIRE01000015">
    <property type="protein sequence ID" value="TBL76079.1"/>
    <property type="molecule type" value="Genomic_DNA"/>
</dbReference>
<evidence type="ECO:0000313" key="4">
    <source>
        <dbReference type="Proteomes" id="UP000293142"/>
    </source>
</evidence>
<feature type="transmembrane region" description="Helical" evidence="1">
    <location>
        <begin position="100"/>
        <end position="118"/>
    </location>
</feature>
<dbReference type="SUPFAM" id="SSF109604">
    <property type="entry name" value="HD-domain/PDEase-like"/>
    <property type="match status" value="1"/>
</dbReference>
<evidence type="ECO:0000313" key="3">
    <source>
        <dbReference type="EMBL" id="TBL76079.1"/>
    </source>
</evidence>
<dbReference type="InterPro" id="IPR037522">
    <property type="entry name" value="HD_GYP_dom"/>
</dbReference>